<evidence type="ECO:0000256" key="1">
    <source>
        <dbReference type="SAM" id="MobiDB-lite"/>
    </source>
</evidence>
<dbReference type="Proteomes" id="UP000325849">
    <property type="component" value="Unassembled WGS sequence"/>
</dbReference>
<gene>
    <name evidence="3" type="ORF">FNH09_10720</name>
</gene>
<feature type="region of interest" description="Disordered" evidence="1">
    <location>
        <begin position="439"/>
        <end position="461"/>
    </location>
</feature>
<keyword evidence="2" id="KW-0732">Signal</keyword>
<feature type="region of interest" description="Disordered" evidence="1">
    <location>
        <begin position="42"/>
        <end position="63"/>
    </location>
</feature>
<proteinExistence type="predicted"/>
<feature type="chain" id="PRO_5039364531" description="Large membrane protein" evidence="2">
    <location>
        <begin position="20"/>
        <end position="461"/>
    </location>
</feature>
<accession>A0A5N8V909</accession>
<keyword evidence="4" id="KW-1185">Reference proteome</keyword>
<comment type="caution">
    <text evidence="3">The sequence shown here is derived from an EMBL/GenBank/DDBJ whole genome shotgun (WGS) entry which is preliminary data.</text>
</comment>
<evidence type="ECO:0000256" key="2">
    <source>
        <dbReference type="SAM" id="SignalP"/>
    </source>
</evidence>
<feature type="signal peptide" evidence="2">
    <location>
        <begin position="1"/>
        <end position="19"/>
    </location>
</feature>
<sequence>MASVAAAVLLVGGGGAYLAASASGGRTGAGASAGDGTPAPLALDGYSAPGTSGNGGTANGIAPGEPNPYGVTYRAAGTLPDGPGSAPVYWATGDVTRDEVARLAEAFGIDGTPVAQGTVWKVGTDKDGAGPVLRVNKAAPGAWTFSRYAPGTDDCKNRTLCIRDPAGPIADPVSEAAAKKAAAPVLKALGQDDAKVDASQVMGAQRVVNADPTVGGLPTYGLTTGLTVGAQGELVGGNGQLTTPLKGDVYPALSAREALDLLNKAPGTDHRMGIGGCASPVPLKDRLEEPCGSSTAPDAGTRTTVTVEDAVFGLAVHRADERLALVPSWLFTARGTGAQDDFTVTYPAVEPDYLTPSVSAGPTTAPSTHDVRVEGYRADDSELVVRYTGGVCADYRATAVESADRVTVKVTETPWPNKICIKIAKTFDQSVRLDRPLGDRKVVGSDGREVPAVTAGTKLQR</sequence>
<evidence type="ECO:0000313" key="3">
    <source>
        <dbReference type="EMBL" id="MPY31741.1"/>
    </source>
</evidence>
<dbReference type="EMBL" id="VJZD01000031">
    <property type="protein sequence ID" value="MPY31741.1"/>
    <property type="molecule type" value="Genomic_DNA"/>
</dbReference>
<evidence type="ECO:0008006" key="5">
    <source>
        <dbReference type="Google" id="ProtNLM"/>
    </source>
</evidence>
<dbReference type="AlphaFoldDB" id="A0A5N8V909"/>
<evidence type="ECO:0000313" key="4">
    <source>
        <dbReference type="Proteomes" id="UP000325849"/>
    </source>
</evidence>
<feature type="compositionally biased region" description="Basic and acidic residues" evidence="1">
    <location>
        <begin position="439"/>
        <end position="449"/>
    </location>
</feature>
<protein>
    <recommendedName>
        <fullName evidence="5">Large membrane protein</fullName>
    </recommendedName>
</protein>
<reference evidence="3 4" key="1">
    <citation type="submission" date="2019-07" db="EMBL/GenBank/DDBJ databases">
        <title>New species of Amycolatopsis and Streptomyces.</title>
        <authorList>
            <person name="Duangmal K."/>
            <person name="Teo W.F.A."/>
            <person name="Lipun K."/>
        </authorList>
    </citation>
    <scope>NUCLEOTIDE SEQUENCE [LARGE SCALE GENOMIC DNA]</scope>
    <source>
        <strain evidence="3 4">NBRC 109810</strain>
    </source>
</reference>
<name>A0A5N8V909_9ACTN</name>
<organism evidence="3 4">
    <name type="scientific">Streptomyces adustus</name>
    <dbReference type="NCBI Taxonomy" id="1609272"/>
    <lineage>
        <taxon>Bacteria</taxon>
        <taxon>Bacillati</taxon>
        <taxon>Actinomycetota</taxon>
        <taxon>Actinomycetes</taxon>
        <taxon>Kitasatosporales</taxon>
        <taxon>Streptomycetaceae</taxon>
        <taxon>Streptomyces</taxon>
    </lineage>
</organism>